<accession>W7XHJ8</accession>
<evidence type="ECO:0000256" key="1">
    <source>
        <dbReference type="SAM" id="Phobius"/>
    </source>
</evidence>
<keyword evidence="1" id="KW-1133">Transmembrane helix</keyword>
<dbReference type="EMBL" id="GG662656">
    <property type="protein sequence ID" value="EWS73861.1"/>
    <property type="molecule type" value="Genomic_DNA"/>
</dbReference>
<protein>
    <submittedName>
        <fullName evidence="2">Transmembrane protein, putative</fullName>
    </submittedName>
</protein>
<feature type="transmembrane region" description="Helical" evidence="1">
    <location>
        <begin position="117"/>
        <end position="135"/>
    </location>
</feature>
<evidence type="ECO:0000313" key="3">
    <source>
        <dbReference type="Proteomes" id="UP000009168"/>
    </source>
</evidence>
<dbReference type="InParanoid" id="W7XHJ8"/>
<reference evidence="3" key="1">
    <citation type="journal article" date="2006" name="PLoS Biol.">
        <title>Macronuclear genome sequence of the ciliate Tetrahymena thermophila, a model eukaryote.</title>
        <authorList>
            <person name="Eisen J.A."/>
            <person name="Coyne R.S."/>
            <person name="Wu M."/>
            <person name="Wu D."/>
            <person name="Thiagarajan M."/>
            <person name="Wortman J.R."/>
            <person name="Badger J.H."/>
            <person name="Ren Q."/>
            <person name="Amedeo P."/>
            <person name="Jones K.M."/>
            <person name="Tallon L.J."/>
            <person name="Delcher A.L."/>
            <person name="Salzberg S.L."/>
            <person name="Silva J.C."/>
            <person name="Haas B.J."/>
            <person name="Majoros W.H."/>
            <person name="Farzad M."/>
            <person name="Carlton J.M."/>
            <person name="Smith R.K. Jr."/>
            <person name="Garg J."/>
            <person name="Pearlman R.E."/>
            <person name="Karrer K.M."/>
            <person name="Sun L."/>
            <person name="Manning G."/>
            <person name="Elde N.C."/>
            <person name="Turkewitz A.P."/>
            <person name="Asai D.J."/>
            <person name="Wilkes D.E."/>
            <person name="Wang Y."/>
            <person name="Cai H."/>
            <person name="Collins K."/>
            <person name="Stewart B.A."/>
            <person name="Lee S.R."/>
            <person name="Wilamowska K."/>
            <person name="Weinberg Z."/>
            <person name="Ruzzo W.L."/>
            <person name="Wloga D."/>
            <person name="Gaertig J."/>
            <person name="Frankel J."/>
            <person name="Tsao C.-C."/>
            <person name="Gorovsky M.A."/>
            <person name="Keeling P.J."/>
            <person name="Waller R.F."/>
            <person name="Patron N.J."/>
            <person name="Cherry J.M."/>
            <person name="Stover N.A."/>
            <person name="Krieger C.J."/>
            <person name="del Toro C."/>
            <person name="Ryder H.F."/>
            <person name="Williamson S.C."/>
            <person name="Barbeau R.A."/>
            <person name="Hamilton E.P."/>
            <person name="Orias E."/>
        </authorList>
    </citation>
    <scope>NUCLEOTIDE SEQUENCE [LARGE SCALE GENOMIC DNA]</scope>
    <source>
        <strain evidence="3">SB210</strain>
    </source>
</reference>
<organism evidence="2 3">
    <name type="scientific">Tetrahymena thermophila (strain SB210)</name>
    <dbReference type="NCBI Taxonomy" id="312017"/>
    <lineage>
        <taxon>Eukaryota</taxon>
        <taxon>Sar</taxon>
        <taxon>Alveolata</taxon>
        <taxon>Ciliophora</taxon>
        <taxon>Intramacronucleata</taxon>
        <taxon>Oligohymenophorea</taxon>
        <taxon>Hymenostomatida</taxon>
        <taxon>Tetrahymenina</taxon>
        <taxon>Tetrahymenidae</taxon>
        <taxon>Tetrahymena</taxon>
    </lineage>
</organism>
<keyword evidence="1" id="KW-0472">Membrane</keyword>
<feature type="transmembrane region" description="Helical" evidence="1">
    <location>
        <begin position="155"/>
        <end position="172"/>
    </location>
</feature>
<dbReference type="Proteomes" id="UP000009168">
    <property type="component" value="Unassembled WGS sequence"/>
</dbReference>
<sequence>MLFLLFIWENNFLGSNYKILANLISFFSQCSKSSPISRTHIIILFYKFQQGLARSILPTSEPILFLKIIIQKTFELIQSILPMSISDTHYTQTTFLRYSFTWLDPKYHRIPFNFFRFLFKIINLSQFTFWNSFLISQRSQSFSNASATLVVPFKTSILNAFLFILSIIFFFLS</sequence>
<name>W7XHJ8_TETTS</name>
<keyword evidence="1 2" id="KW-0812">Transmembrane</keyword>
<proteinExistence type="predicted"/>
<dbReference type="GeneID" id="24438177"/>
<evidence type="ECO:0000313" key="2">
    <source>
        <dbReference type="EMBL" id="EWS73861.1"/>
    </source>
</evidence>
<dbReference type="AlphaFoldDB" id="W7XHJ8"/>
<dbReference type="RefSeq" id="XP_012653608.1">
    <property type="nucleotide sequence ID" value="XM_012798154.1"/>
</dbReference>
<dbReference type="KEGG" id="tet:TTHERM_000279909"/>
<gene>
    <name evidence="2" type="ORF">TTHERM_000279909</name>
</gene>
<keyword evidence="3" id="KW-1185">Reference proteome</keyword>